<evidence type="ECO:0000313" key="1">
    <source>
        <dbReference type="EMBL" id="AEB12416.1"/>
    </source>
</evidence>
<dbReference type="HOGENOM" id="CLU_1146117_0_0_0"/>
<dbReference type="AlphaFoldDB" id="F2NMN2"/>
<organism evidence="1 2">
    <name type="scientific">Marinithermus hydrothermalis (strain DSM 14884 / JCM 11576 / T1)</name>
    <dbReference type="NCBI Taxonomy" id="869210"/>
    <lineage>
        <taxon>Bacteria</taxon>
        <taxon>Thermotogati</taxon>
        <taxon>Deinococcota</taxon>
        <taxon>Deinococci</taxon>
        <taxon>Thermales</taxon>
        <taxon>Thermaceae</taxon>
        <taxon>Marinithermus</taxon>
    </lineage>
</organism>
<reference evidence="1 2" key="1">
    <citation type="journal article" date="2012" name="Stand. Genomic Sci.">
        <title>Complete genome sequence of the aerobic, heterotroph Marinithermus hydrothermalis type strain (T1(T)) from a deep-sea hydrothermal vent chimney.</title>
        <authorList>
            <person name="Copeland A."/>
            <person name="Gu W."/>
            <person name="Yasawong M."/>
            <person name="Lapidus A."/>
            <person name="Lucas S."/>
            <person name="Deshpande S."/>
            <person name="Pagani I."/>
            <person name="Tapia R."/>
            <person name="Cheng J.F."/>
            <person name="Goodwin L.A."/>
            <person name="Pitluck S."/>
            <person name="Liolios K."/>
            <person name="Ivanova N."/>
            <person name="Mavromatis K."/>
            <person name="Mikhailova N."/>
            <person name="Pati A."/>
            <person name="Chen A."/>
            <person name="Palaniappan K."/>
            <person name="Land M."/>
            <person name="Pan C."/>
            <person name="Brambilla E.M."/>
            <person name="Rohde M."/>
            <person name="Tindall B.J."/>
            <person name="Sikorski J."/>
            <person name="Goker M."/>
            <person name="Detter J.C."/>
            <person name="Bristow J."/>
            <person name="Eisen J.A."/>
            <person name="Markowitz V."/>
            <person name="Hugenholtz P."/>
            <person name="Kyrpides N.C."/>
            <person name="Klenk H.P."/>
            <person name="Woyke T."/>
        </authorList>
    </citation>
    <scope>NUCLEOTIDE SEQUENCE [LARGE SCALE GENOMIC DNA]</scope>
    <source>
        <strain evidence="2">DSM 14884 / JCM 11576 / T1</strain>
    </source>
</reference>
<dbReference type="EMBL" id="CP002630">
    <property type="protein sequence ID" value="AEB12416.1"/>
    <property type="molecule type" value="Genomic_DNA"/>
</dbReference>
<name>F2NMN2_MARHT</name>
<dbReference type="STRING" id="869210.Marky_1681"/>
<protein>
    <recommendedName>
        <fullName evidence="3">Adhesin domain-containing protein</fullName>
    </recommendedName>
</protein>
<dbReference type="RefSeq" id="WP_013704463.1">
    <property type="nucleotide sequence ID" value="NC_015387.1"/>
</dbReference>
<dbReference type="eggNOG" id="COG3595">
    <property type="taxonomic scope" value="Bacteria"/>
</dbReference>
<evidence type="ECO:0000313" key="2">
    <source>
        <dbReference type="Proteomes" id="UP000007030"/>
    </source>
</evidence>
<evidence type="ECO:0008006" key="3">
    <source>
        <dbReference type="Google" id="ProtNLM"/>
    </source>
</evidence>
<dbReference type="Proteomes" id="UP000007030">
    <property type="component" value="Chromosome"/>
</dbReference>
<sequence>MDAYTRIHALLEEGRISEAEARLLLEALEGEPEAARRELCWARIQVRAGNLEITQDPALDQPRVEGAATIQAVPDGIRVTDRAKAREGGGLLRWIGALKDRRVHLYLPLGWGVVLEEVTGNVEADRLPYLKGSLRTGNLEVDELGGLELSVRTGNVELELCLSEGQHRLELGTGNAELTLLPGSSVTLEGAVGVGRVEASGAFEAQGKGMGRSVAGRVGEGKAVFKAHVRMGNLELEVCDER</sequence>
<keyword evidence="2" id="KW-1185">Reference proteome</keyword>
<proteinExistence type="predicted"/>
<dbReference type="OrthoDB" id="25732at2"/>
<accession>F2NMN2</accession>
<dbReference type="KEGG" id="mhd:Marky_1681"/>
<gene>
    <name evidence="1" type="ordered locus">Marky_1681</name>
</gene>